<feature type="binding site" evidence="7 8">
    <location>
        <position position="31"/>
    </location>
    <ligand>
        <name>S-adenosyl-L-methionine</name>
        <dbReference type="ChEBI" id="CHEBI:59789"/>
    </ligand>
</feature>
<comment type="caution">
    <text evidence="10">The sequence shown here is derived from an EMBL/GenBank/DDBJ whole genome shotgun (WGS) entry which is preliminary data.</text>
</comment>
<feature type="binding site" evidence="7 8">
    <location>
        <position position="79"/>
    </location>
    <ligand>
        <name>S-adenosyl-L-methionine</name>
        <dbReference type="ChEBI" id="CHEBI:59789"/>
    </ligand>
</feature>
<dbReference type="STRING" id="471514.AN477_06590"/>
<accession>A0A0N8PPL2</accession>
<evidence type="ECO:0000256" key="6">
    <source>
        <dbReference type="ARBA" id="ARBA00022884"/>
    </source>
</evidence>
<evidence type="ECO:0000256" key="4">
    <source>
        <dbReference type="ARBA" id="ARBA00022679"/>
    </source>
</evidence>
<comment type="function">
    <text evidence="7">Specifically dimethylates two adjacent adenosines (A1518 and A1519) in the loop of a conserved hairpin near the 3'-end of 16S rRNA in the 30S particle. May play a critical role in biogenesis of 30S subunits.</text>
</comment>
<feature type="binding site" evidence="7 8">
    <location>
        <position position="104"/>
    </location>
    <ligand>
        <name>S-adenosyl-L-methionine</name>
        <dbReference type="ChEBI" id="CHEBI:59789"/>
    </ligand>
</feature>
<evidence type="ECO:0000256" key="5">
    <source>
        <dbReference type="ARBA" id="ARBA00022691"/>
    </source>
</evidence>
<dbReference type="AlphaFoldDB" id="A0A0N8PPL2"/>
<dbReference type="InterPro" id="IPR020596">
    <property type="entry name" value="rRNA_Ade_Mease_Trfase_CS"/>
</dbReference>
<dbReference type="GO" id="GO:0003723">
    <property type="term" value="F:RNA binding"/>
    <property type="evidence" value="ECO:0007669"/>
    <property type="project" value="UniProtKB-UniRule"/>
</dbReference>
<dbReference type="NCBIfam" id="TIGR00755">
    <property type="entry name" value="ksgA"/>
    <property type="match status" value="1"/>
</dbReference>
<comment type="similarity">
    <text evidence="7">Belongs to the class I-like SAM-binding methyltransferase superfamily. rRNA adenine N(6)-methyltransferase family. RsmA subfamily.</text>
</comment>
<keyword evidence="4 7" id="KW-0808">Transferase</keyword>
<evidence type="ECO:0000313" key="11">
    <source>
        <dbReference type="Proteomes" id="UP000050482"/>
    </source>
</evidence>
<dbReference type="PANTHER" id="PTHR11727">
    <property type="entry name" value="DIMETHYLADENOSINE TRANSFERASE"/>
    <property type="match status" value="1"/>
</dbReference>
<organism evidence="10 11">
    <name type="scientific">Alicyclobacillus ferrooxydans</name>
    <dbReference type="NCBI Taxonomy" id="471514"/>
    <lineage>
        <taxon>Bacteria</taxon>
        <taxon>Bacillati</taxon>
        <taxon>Bacillota</taxon>
        <taxon>Bacilli</taxon>
        <taxon>Bacillales</taxon>
        <taxon>Alicyclobacillaceae</taxon>
        <taxon>Alicyclobacillus</taxon>
    </lineage>
</organism>
<dbReference type="EMBL" id="LJCO01000030">
    <property type="protein sequence ID" value="KPV44637.1"/>
    <property type="molecule type" value="Genomic_DNA"/>
</dbReference>
<dbReference type="SUPFAM" id="SSF53335">
    <property type="entry name" value="S-adenosyl-L-methionine-dependent methyltransferases"/>
    <property type="match status" value="1"/>
</dbReference>
<keyword evidence="2 7" id="KW-0698">rRNA processing</keyword>
<evidence type="ECO:0000256" key="2">
    <source>
        <dbReference type="ARBA" id="ARBA00022552"/>
    </source>
</evidence>
<dbReference type="SMART" id="SM00650">
    <property type="entry name" value="rADc"/>
    <property type="match status" value="1"/>
</dbReference>
<dbReference type="InterPro" id="IPR001737">
    <property type="entry name" value="KsgA/Erm"/>
</dbReference>
<dbReference type="InterPro" id="IPR020598">
    <property type="entry name" value="rRNA_Ade_methylase_Trfase_N"/>
</dbReference>
<reference evidence="10 11" key="1">
    <citation type="submission" date="2015-09" db="EMBL/GenBank/DDBJ databases">
        <title>Draft genome sequence of Alicyclobacillus ferrooxydans DSM 22381.</title>
        <authorList>
            <person name="Hemp J."/>
        </authorList>
    </citation>
    <scope>NUCLEOTIDE SEQUENCE [LARGE SCALE GENOMIC DNA]</scope>
    <source>
        <strain evidence="10 11">TC-34</strain>
    </source>
</reference>
<evidence type="ECO:0000256" key="1">
    <source>
        <dbReference type="ARBA" id="ARBA00022490"/>
    </source>
</evidence>
<dbReference type="EC" id="2.1.1.182" evidence="7"/>
<dbReference type="FunFam" id="3.40.50.150:FF:000023">
    <property type="entry name" value="Ribosomal RNA small subunit methyltransferase A"/>
    <property type="match status" value="1"/>
</dbReference>
<dbReference type="InterPro" id="IPR023165">
    <property type="entry name" value="rRNA_Ade_diMease-like_C"/>
</dbReference>
<dbReference type="PATRIC" id="fig|471514.4.peg.4293"/>
<evidence type="ECO:0000256" key="7">
    <source>
        <dbReference type="HAMAP-Rule" id="MF_00607"/>
    </source>
</evidence>
<dbReference type="Proteomes" id="UP000050482">
    <property type="component" value="Unassembled WGS sequence"/>
</dbReference>
<dbReference type="Gene3D" id="3.40.50.150">
    <property type="entry name" value="Vaccinia Virus protein VP39"/>
    <property type="match status" value="1"/>
</dbReference>
<dbReference type="PROSITE" id="PS01131">
    <property type="entry name" value="RRNA_A_DIMETH"/>
    <property type="match status" value="1"/>
</dbReference>
<dbReference type="Pfam" id="PF00398">
    <property type="entry name" value="RrnaAD"/>
    <property type="match status" value="1"/>
</dbReference>
<keyword evidence="3 7" id="KW-0489">Methyltransferase</keyword>
<dbReference type="HAMAP" id="MF_00607">
    <property type="entry name" value="16SrRNA_methyltr_A"/>
    <property type="match status" value="1"/>
</dbReference>
<keyword evidence="1 7" id="KW-0963">Cytoplasm</keyword>
<protein>
    <recommendedName>
        <fullName evidence="7">Ribosomal RNA small subunit methyltransferase A</fullName>
        <ecNumber evidence="7">2.1.1.182</ecNumber>
    </recommendedName>
    <alternativeName>
        <fullName evidence="7">16S rRNA (adenine(1518)-N(6)/adenine(1519)-N(6))-dimethyltransferase</fullName>
    </alternativeName>
    <alternativeName>
        <fullName evidence="7">16S rRNA dimethyladenosine transferase</fullName>
    </alternativeName>
    <alternativeName>
        <fullName evidence="7">16S rRNA dimethylase</fullName>
    </alternativeName>
    <alternativeName>
        <fullName evidence="7">S-adenosylmethionine-6-N', N'-adenosyl(rRNA) dimethyltransferase</fullName>
    </alternativeName>
</protein>
<dbReference type="GO" id="GO:0052908">
    <property type="term" value="F:16S rRNA (adenine(1518)-N(6)/adenine(1519)-N(6))-dimethyltransferase activity"/>
    <property type="evidence" value="ECO:0007669"/>
    <property type="project" value="UniProtKB-EC"/>
</dbReference>
<dbReference type="Gene3D" id="1.10.8.100">
    <property type="entry name" value="Ribosomal RNA adenine dimethylase-like, domain 2"/>
    <property type="match status" value="1"/>
</dbReference>
<feature type="binding site" evidence="7 8">
    <location>
        <position position="128"/>
    </location>
    <ligand>
        <name>S-adenosyl-L-methionine</name>
        <dbReference type="ChEBI" id="CHEBI:59789"/>
    </ligand>
</feature>
<dbReference type="PROSITE" id="PS51689">
    <property type="entry name" value="SAM_RNA_A_N6_MT"/>
    <property type="match status" value="1"/>
</dbReference>
<name>A0A0N8PPL2_9BACL</name>
<feature type="binding site" evidence="7 8">
    <location>
        <position position="58"/>
    </location>
    <ligand>
        <name>S-adenosyl-L-methionine</name>
        <dbReference type="ChEBI" id="CHEBI:59789"/>
    </ligand>
</feature>
<dbReference type="GO" id="GO:0005829">
    <property type="term" value="C:cytosol"/>
    <property type="evidence" value="ECO:0007669"/>
    <property type="project" value="TreeGrafter"/>
</dbReference>
<feature type="domain" description="Ribosomal RNA adenine methylase transferase N-terminal" evidence="9">
    <location>
        <begin position="38"/>
        <end position="213"/>
    </location>
</feature>
<evidence type="ECO:0000256" key="3">
    <source>
        <dbReference type="ARBA" id="ARBA00022603"/>
    </source>
</evidence>
<comment type="subcellular location">
    <subcellularLocation>
        <location evidence="7">Cytoplasm</location>
    </subcellularLocation>
</comment>
<evidence type="ECO:0000259" key="9">
    <source>
        <dbReference type="SMART" id="SM00650"/>
    </source>
</evidence>
<evidence type="ECO:0000313" key="10">
    <source>
        <dbReference type="EMBL" id="KPV44637.1"/>
    </source>
</evidence>
<dbReference type="PANTHER" id="PTHR11727:SF7">
    <property type="entry name" value="DIMETHYLADENOSINE TRANSFERASE-RELATED"/>
    <property type="match status" value="1"/>
</dbReference>
<feature type="binding site" evidence="7 8">
    <location>
        <position position="33"/>
    </location>
    <ligand>
        <name>S-adenosyl-L-methionine</name>
        <dbReference type="ChEBI" id="CHEBI:59789"/>
    </ligand>
</feature>
<dbReference type="InterPro" id="IPR011530">
    <property type="entry name" value="rRNA_adenine_dimethylase"/>
</dbReference>
<dbReference type="InterPro" id="IPR029063">
    <property type="entry name" value="SAM-dependent_MTases_sf"/>
</dbReference>
<proteinExistence type="inferred from homology"/>
<comment type="catalytic activity">
    <reaction evidence="7">
        <text>adenosine(1518)/adenosine(1519) in 16S rRNA + 4 S-adenosyl-L-methionine = N(6)-dimethyladenosine(1518)/N(6)-dimethyladenosine(1519) in 16S rRNA + 4 S-adenosyl-L-homocysteine + 4 H(+)</text>
        <dbReference type="Rhea" id="RHEA:19609"/>
        <dbReference type="Rhea" id="RHEA-COMP:10232"/>
        <dbReference type="Rhea" id="RHEA-COMP:10233"/>
        <dbReference type="ChEBI" id="CHEBI:15378"/>
        <dbReference type="ChEBI" id="CHEBI:57856"/>
        <dbReference type="ChEBI" id="CHEBI:59789"/>
        <dbReference type="ChEBI" id="CHEBI:74411"/>
        <dbReference type="ChEBI" id="CHEBI:74493"/>
        <dbReference type="EC" id="2.1.1.182"/>
    </reaction>
</comment>
<keyword evidence="5 7" id="KW-0949">S-adenosyl-L-methionine</keyword>
<gene>
    <name evidence="7" type="primary">rsmA</name>
    <name evidence="7" type="synonym">ksgA</name>
    <name evidence="10" type="ORF">AN477_06590</name>
</gene>
<keyword evidence="11" id="KW-1185">Reference proteome</keyword>
<evidence type="ECO:0000256" key="8">
    <source>
        <dbReference type="PROSITE-ProRule" id="PRU01026"/>
    </source>
</evidence>
<keyword evidence="6 7" id="KW-0694">RNA-binding</keyword>
<sequence length="297" mass="32885">MSDQIDLARLSSLRELLQTHGFQFKKQLGQNFLVDARVLERIVDAADLIPGDGVFEIGPGAGVVTQVLAQQATQVVAVEKDRALAPVLDTSLAGLNNVKVVYADVLDVNLNEVWNEFSNCARVSVVANLPYYVTTPILFHLLESGVPLHNVVVMVQKEVADRLVSGPGTKDYGALSVAVQYYAEVDKVLRVHPGAFIPPPNVESEVVRLRVRKQPAVIVPDQTLFFRVVRAGFAMRRKTLLNNLSHSFGFTKPDCEHLLLCTGIEPRRRGETLSLDEFARLTSAIYEKLHSNKEYTP</sequence>